<sequence>MAAPMLNEPAKDGVLNRSISDLRVLLIEDDDFTRRLMSRLLQDLKVRQVWEASDGVSALAILRDHPDKVDLAICDLEMPRMSGLDLLHALRTATGNPLADLPVIVLTAHREADTVKRAIAYGISGYLVKPVSKADLQKRLTFVLQKGR</sequence>
<dbReference type="InterPro" id="IPR045279">
    <property type="entry name" value="ARR-like"/>
</dbReference>
<dbReference type="PROSITE" id="PS50110">
    <property type="entry name" value="RESPONSE_REGULATORY"/>
    <property type="match status" value="1"/>
</dbReference>
<protein>
    <submittedName>
        <fullName evidence="3">Two-component system chemotaxis response regulator CheY</fullName>
    </submittedName>
</protein>
<dbReference type="SMART" id="SM00448">
    <property type="entry name" value="REC"/>
    <property type="match status" value="1"/>
</dbReference>
<gene>
    <name evidence="3" type="ORF">FBZ82_116106</name>
</gene>
<proteinExistence type="predicted"/>
<feature type="modified residue" description="4-aspartylphosphate" evidence="1">
    <location>
        <position position="75"/>
    </location>
</feature>
<dbReference type="Proteomes" id="UP000316083">
    <property type="component" value="Unassembled WGS sequence"/>
</dbReference>
<comment type="caution">
    <text evidence="3">The sequence shown here is derived from an EMBL/GenBank/DDBJ whole genome shotgun (WGS) entry which is preliminary data.</text>
</comment>
<dbReference type="GO" id="GO:0000160">
    <property type="term" value="P:phosphorelay signal transduction system"/>
    <property type="evidence" value="ECO:0007669"/>
    <property type="project" value="InterPro"/>
</dbReference>
<organism evidence="3 4">
    <name type="scientific">Azospirillum brasilense</name>
    <dbReference type="NCBI Taxonomy" id="192"/>
    <lineage>
        <taxon>Bacteria</taxon>
        <taxon>Pseudomonadati</taxon>
        <taxon>Pseudomonadota</taxon>
        <taxon>Alphaproteobacteria</taxon>
        <taxon>Rhodospirillales</taxon>
        <taxon>Azospirillaceae</taxon>
        <taxon>Azospirillum</taxon>
    </lineage>
</organism>
<name>A0A560AP05_AZOBR</name>
<evidence type="ECO:0000313" key="4">
    <source>
        <dbReference type="Proteomes" id="UP000316083"/>
    </source>
</evidence>
<dbReference type="GO" id="GO:0009736">
    <property type="term" value="P:cytokinin-activated signaling pathway"/>
    <property type="evidence" value="ECO:0007669"/>
    <property type="project" value="InterPro"/>
</dbReference>
<dbReference type="InterPro" id="IPR011006">
    <property type="entry name" value="CheY-like_superfamily"/>
</dbReference>
<dbReference type="Gene3D" id="3.40.50.2300">
    <property type="match status" value="1"/>
</dbReference>
<dbReference type="SUPFAM" id="SSF52172">
    <property type="entry name" value="CheY-like"/>
    <property type="match status" value="1"/>
</dbReference>
<dbReference type="EMBL" id="VITF01000016">
    <property type="protein sequence ID" value="TWA62093.1"/>
    <property type="molecule type" value="Genomic_DNA"/>
</dbReference>
<reference evidence="3 4" key="1">
    <citation type="submission" date="2019-06" db="EMBL/GenBank/DDBJ databases">
        <title>Genomic Encyclopedia of Type Strains, Phase IV (KMG-V): Genome sequencing to study the core and pangenomes of soil and plant-associated prokaryotes.</title>
        <authorList>
            <person name="Whitman W."/>
        </authorList>
    </citation>
    <scope>NUCLEOTIDE SEQUENCE [LARGE SCALE GENOMIC DNA]</scope>
    <source>
        <strain evidence="3 4">BR 11796</strain>
    </source>
</reference>
<dbReference type="AlphaFoldDB" id="A0A560AP05"/>
<evidence type="ECO:0000259" key="2">
    <source>
        <dbReference type="PROSITE" id="PS50110"/>
    </source>
</evidence>
<keyword evidence="1" id="KW-0597">Phosphoprotein</keyword>
<dbReference type="PANTHER" id="PTHR43874:SF7">
    <property type="entry name" value="TWO-COMPONENT RESPONSE REGULATOR ARR10"/>
    <property type="match status" value="1"/>
</dbReference>
<evidence type="ECO:0000313" key="3">
    <source>
        <dbReference type="EMBL" id="TWA62093.1"/>
    </source>
</evidence>
<evidence type="ECO:0000256" key="1">
    <source>
        <dbReference type="PROSITE-ProRule" id="PRU00169"/>
    </source>
</evidence>
<feature type="domain" description="Response regulatory" evidence="2">
    <location>
        <begin position="23"/>
        <end position="144"/>
    </location>
</feature>
<accession>A0A560AP05</accession>
<dbReference type="Pfam" id="PF00072">
    <property type="entry name" value="Response_reg"/>
    <property type="match status" value="1"/>
</dbReference>
<dbReference type="InterPro" id="IPR001789">
    <property type="entry name" value="Sig_transdc_resp-reg_receiver"/>
</dbReference>
<dbReference type="PANTHER" id="PTHR43874">
    <property type="entry name" value="TWO-COMPONENT RESPONSE REGULATOR"/>
    <property type="match status" value="1"/>
</dbReference>